<dbReference type="Proteomes" id="UP000887458">
    <property type="component" value="Unassembled WGS sequence"/>
</dbReference>
<sequence length="102" mass="11792">MKKYSNLNDQVYDKNVWFDHLMIHDWIVVLMDVMFAIILEIIGHNDVSLKVSPNMNDVLYARKHCIADHFVIVVCRSIKDTARSGFCANTRYLIEADFTGPS</sequence>
<reference evidence="2 3" key="2">
    <citation type="journal article" date="2022" name="Mol. Biol. Evol.">
        <title>Comparative Genomics Reveals Insights into the Divergent Evolution of Astigmatic Mites and Household Pest Adaptations.</title>
        <authorList>
            <person name="Xiong Q."/>
            <person name="Wan A.T."/>
            <person name="Liu X."/>
            <person name="Fung C.S."/>
            <person name="Xiao X."/>
            <person name="Malainual N."/>
            <person name="Hou J."/>
            <person name="Wang L."/>
            <person name="Wang M."/>
            <person name="Yang K.Y."/>
            <person name="Cui Y."/>
            <person name="Leung E.L."/>
            <person name="Nong W."/>
            <person name="Shin S.K."/>
            <person name="Au S.W."/>
            <person name="Jeong K.Y."/>
            <person name="Chew F.T."/>
            <person name="Hui J.H."/>
            <person name="Leung T.F."/>
            <person name="Tungtrongchitr A."/>
            <person name="Zhong N."/>
            <person name="Liu Z."/>
            <person name="Tsui S.K."/>
        </authorList>
    </citation>
    <scope>NUCLEOTIDE SEQUENCE [LARGE SCALE GENOMIC DNA]</scope>
    <source>
        <strain evidence="2">Derp</strain>
    </source>
</reference>
<dbReference type="EMBL" id="NJHN03000017">
    <property type="protein sequence ID" value="KAH9425843.1"/>
    <property type="molecule type" value="Genomic_DNA"/>
</dbReference>
<keyword evidence="1" id="KW-0812">Transmembrane</keyword>
<keyword evidence="1" id="KW-0472">Membrane</keyword>
<keyword evidence="1" id="KW-1133">Transmembrane helix</keyword>
<evidence type="ECO:0000256" key="1">
    <source>
        <dbReference type="SAM" id="Phobius"/>
    </source>
</evidence>
<feature type="transmembrane region" description="Helical" evidence="1">
    <location>
        <begin position="20"/>
        <end position="42"/>
    </location>
</feature>
<proteinExistence type="predicted"/>
<keyword evidence="3" id="KW-1185">Reference proteome</keyword>
<protein>
    <submittedName>
        <fullName evidence="2">Uncharacterized protein</fullName>
    </submittedName>
</protein>
<gene>
    <name evidence="2" type="ORF">DERP_005062</name>
</gene>
<comment type="caution">
    <text evidence="2">The sequence shown here is derived from an EMBL/GenBank/DDBJ whole genome shotgun (WGS) entry which is preliminary data.</text>
</comment>
<organism evidence="2 3">
    <name type="scientific">Dermatophagoides pteronyssinus</name>
    <name type="common">European house dust mite</name>
    <dbReference type="NCBI Taxonomy" id="6956"/>
    <lineage>
        <taxon>Eukaryota</taxon>
        <taxon>Metazoa</taxon>
        <taxon>Ecdysozoa</taxon>
        <taxon>Arthropoda</taxon>
        <taxon>Chelicerata</taxon>
        <taxon>Arachnida</taxon>
        <taxon>Acari</taxon>
        <taxon>Acariformes</taxon>
        <taxon>Sarcoptiformes</taxon>
        <taxon>Astigmata</taxon>
        <taxon>Psoroptidia</taxon>
        <taxon>Analgoidea</taxon>
        <taxon>Pyroglyphidae</taxon>
        <taxon>Dermatophagoidinae</taxon>
        <taxon>Dermatophagoides</taxon>
    </lineage>
</organism>
<reference evidence="2 3" key="1">
    <citation type="journal article" date="2018" name="J. Allergy Clin. Immunol.">
        <title>High-quality assembly of Dermatophagoides pteronyssinus genome and transcriptome reveals a wide range of novel allergens.</title>
        <authorList>
            <person name="Liu X.Y."/>
            <person name="Yang K.Y."/>
            <person name="Wang M.Q."/>
            <person name="Kwok J.S."/>
            <person name="Zeng X."/>
            <person name="Yang Z."/>
            <person name="Xiao X.J."/>
            <person name="Lau C.P."/>
            <person name="Li Y."/>
            <person name="Huang Z.M."/>
            <person name="Ba J.G."/>
            <person name="Yim A.K."/>
            <person name="Ouyang C.Y."/>
            <person name="Ngai S.M."/>
            <person name="Chan T.F."/>
            <person name="Leung E.L."/>
            <person name="Liu L."/>
            <person name="Liu Z.G."/>
            <person name="Tsui S.K."/>
        </authorList>
    </citation>
    <scope>NUCLEOTIDE SEQUENCE [LARGE SCALE GENOMIC DNA]</scope>
    <source>
        <strain evidence="2">Derp</strain>
    </source>
</reference>
<evidence type="ECO:0000313" key="2">
    <source>
        <dbReference type="EMBL" id="KAH9425843.1"/>
    </source>
</evidence>
<name>A0ABQ8JTA2_DERPT</name>
<accession>A0ABQ8JTA2</accession>
<evidence type="ECO:0000313" key="3">
    <source>
        <dbReference type="Proteomes" id="UP000887458"/>
    </source>
</evidence>